<reference evidence="1" key="1">
    <citation type="submission" date="2021-08" db="EMBL/GenBank/DDBJ databases">
        <title>Prevotella lacticifex sp. nov., isolated from rumen of cow.</title>
        <authorList>
            <person name="Shinkai T."/>
            <person name="Ikeyama N."/>
            <person name="Kumagai M."/>
            <person name="Ohmori H."/>
            <person name="Sakamoto M."/>
            <person name="Ohkuma M."/>
            <person name="Mitsumori M."/>
        </authorList>
    </citation>
    <scope>NUCLEOTIDE SEQUENCE</scope>
    <source>
        <strain evidence="1">DSM 11371</strain>
    </source>
</reference>
<dbReference type="Proteomes" id="UP000887043">
    <property type="component" value="Unassembled WGS sequence"/>
</dbReference>
<gene>
    <name evidence="1" type="ORF">PRRU23_20990</name>
</gene>
<accession>A0AA37HYT4</accession>
<dbReference type="AlphaFoldDB" id="A0AA37HYT4"/>
<evidence type="ECO:0000313" key="2">
    <source>
        <dbReference type="Proteomes" id="UP000887043"/>
    </source>
</evidence>
<evidence type="ECO:0000313" key="1">
    <source>
        <dbReference type="EMBL" id="GJG28399.1"/>
    </source>
</evidence>
<name>A0AA37HYT4_SEGBR</name>
<protein>
    <submittedName>
        <fullName evidence="1">Uncharacterized protein</fullName>
    </submittedName>
</protein>
<comment type="caution">
    <text evidence="1">The sequence shown here is derived from an EMBL/GenBank/DDBJ whole genome shotgun (WGS) entry which is preliminary data.</text>
</comment>
<organism evidence="1 2">
    <name type="scientific">Segatella bryantii</name>
    <name type="common">Prevotella bryantii</name>
    <dbReference type="NCBI Taxonomy" id="77095"/>
    <lineage>
        <taxon>Bacteria</taxon>
        <taxon>Pseudomonadati</taxon>
        <taxon>Bacteroidota</taxon>
        <taxon>Bacteroidia</taxon>
        <taxon>Bacteroidales</taxon>
        <taxon>Prevotellaceae</taxon>
        <taxon>Segatella</taxon>
    </lineage>
</organism>
<dbReference type="EMBL" id="BPTR01000001">
    <property type="protein sequence ID" value="GJG28399.1"/>
    <property type="molecule type" value="Genomic_DNA"/>
</dbReference>
<proteinExistence type="predicted"/>
<sequence length="68" mass="7699">MASQTVSPSIDKEESVVMAEIDFHASCFFNSTESLADDSEADWFDEGRHETKARANRMNITFFMMGMP</sequence>